<evidence type="ECO:0000313" key="1">
    <source>
        <dbReference type="EMBL" id="KAJ2957513.1"/>
    </source>
</evidence>
<proteinExistence type="predicted"/>
<organism evidence="1 2">
    <name type="scientific">Zarea fungicola</name>
    <dbReference type="NCBI Taxonomy" id="93591"/>
    <lineage>
        <taxon>Eukaryota</taxon>
        <taxon>Fungi</taxon>
        <taxon>Dikarya</taxon>
        <taxon>Ascomycota</taxon>
        <taxon>Pezizomycotina</taxon>
        <taxon>Sordariomycetes</taxon>
        <taxon>Hypocreomycetidae</taxon>
        <taxon>Hypocreales</taxon>
        <taxon>Cordycipitaceae</taxon>
        <taxon>Zarea</taxon>
    </lineage>
</organism>
<dbReference type="Proteomes" id="UP001143910">
    <property type="component" value="Unassembled WGS sequence"/>
</dbReference>
<protein>
    <submittedName>
        <fullName evidence="1">Uncharacterized protein</fullName>
    </submittedName>
</protein>
<reference evidence="1" key="1">
    <citation type="submission" date="2022-08" db="EMBL/GenBank/DDBJ databases">
        <title>Genome Sequence of Lecanicillium fungicola.</title>
        <authorList>
            <person name="Buettner E."/>
        </authorList>
    </citation>
    <scope>NUCLEOTIDE SEQUENCE</scope>
    <source>
        <strain evidence="1">Babe33</strain>
    </source>
</reference>
<sequence>MLYDSTSKKITGLLDFDWSAITHPAEEFCSGFGDIGGSVLDSHPALVESIVSNGFGARPGGGLMTEKEDVDRWEMGKAWNATAARNGVTLPSDIAGIKSIKAMHDFSSALCPFALSCEPMLKRFSEEQRADKKKAATAAIKQFLDEQAF</sequence>
<name>A0ACC1MD85_9HYPO</name>
<keyword evidence="2" id="KW-1185">Reference proteome</keyword>
<dbReference type="EMBL" id="JANJQO010003645">
    <property type="protein sequence ID" value="KAJ2957513.1"/>
    <property type="molecule type" value="Genomic_DNA"/>
</dbReference>
<comment type="caution">
    <text evidence="1">The sequence shown here is derived from an EMBL/GenBank/DDBJ whole genome shotgun (WGS) entry which is preliminary data.</text>
</comment>
<gene>
    <name evidence="1" type="ORF">NQ176_g11241</name>
</gene>
<evidence type="ECO:0000313" key="2">
    <source>
        <dbReference type="Proteomes" id="UP001143910"/>
    </source>
</evidence>
<accession>A0ACC1MD85</accession>